<sequence>DGRRQGSKDFGQGRDRLEPRPFARCKAGYALRDLRPRGRGGLGPRHRRDSGYRGGREGESRGDRSEGEARCRPHLRRGLALRRSGRRRP</sequence>
<reference evidence="2" key="1">
    <citation type="submission" date="2020-02" db="EMBL/GenBank/DDBJ databases">
        <authorList>
            <person name="Meier V. D."/>
        </authorList>
    </citation>
    <scope>NUCLEOTIDE SEQUENCE</scope>
    <source>
        <strain evidence="2">AVDCRST_MAG78</strain>
    </source>
</reference>
<evidence type="ECO:0000313" key="2">
    <source>
        <dbReference type="EMBL" id="CAA9432436.1"/>
    </source>
</evidence>
<dbReference type="EMBL" id="CADCVB010000117">
    <property type="protein sequence ID" value="CAA9432436.1"/>
    <property type="molecule type" value="Genomic_DNA"/>
</dbReference>
<organism evidence="2">
    <name type="scientific">uncultured Rubrobacteraceae bacterium</name>
    <dbReference type="NCBI Taxonomy" id="349277"/>
    <lineage>
        <taxon>Bacteria</taxon>
        <taxon>Bacillati</taxon>
        <taxon>Actinomycetota</taxon>
        <taxon>Rubrobacteria</taxon>
        <taxon>Rubrobacterales</taxon>
        <taxon>Rubrobacteraceae</taxon>
        <taxon>environmental samples</taxon>
    </lineage>
</organism>
<proteinExistence type="predicted"/>
<feature type="non-terminal residue" evidence="2">
    <location>
        <position position="89"/>
    </location>
</feature>
<name>A0A6J4Q2P6_9ACTN</name>
<dbReference type="AlphaFoldDB" id="A0A6J4Q2P6"/>
<protein>
    <submittedName>
        <fullName evidence="2">Uncharacterized protein</fullName>
    </submittedName>
</protein>
<accession>A0A6J4Q2P6</accession>
<feature type="compositionally biased region" description="Basic residues" evidence="1">
    <location>
        <begin position="72"/>
        <end position="89"/>
    </location>
</feature>
<feature type="region of interest" description="Disordered" evidence="1">
    <location>
        <begin position="1"/>
        <end position="89"/>
    </location>
</feature>
<evidence type="ECO:0000256" key="1">
    <source>
        <dbReference type="SAM" id="MobiDB-lite"/>
    </source>
</evidence>
<feature type="compositionally biased region" description="Basic and acidic residues" evidence="1">
    <location>
        <begin position="49"/>
        <end position="71"/>
    </location>
</feature>
<gene>
    <name evidence="2" type="ORF">AVDCRST_MAG78-1786</name>
</gene>
<feature type="compositionally biased region" description="Basic and acidic residues" evidence="1">
    <location>
        <begin position="1"/>
        <end position="21"/>
    </location>
</feature>
<feature type="non-terminal residue" evidence="2">
    <location>
        <position position="1"/>
    </location>
</feature>